<organism evidence="11">
    <name type="scientific">Asterionella formosa</name>
    <dbReference type="NCBI Taxonomy" id="210441"/>
    <lineage>
        <taxon>Eukaryota</taxon>
        <taxon>Sar</taxon>
        <taxon>Stramenopiles</taxon>
        <taxon>Ochrophyta</taxon>
        <taxon>Bacillariophyta</taxon>
        <taxon>Fragilariophyceae</taxon>
        <taxon>Fragilariophycidae</taxon>
        <taxon>Fragilariales</taxon>
        <taxon>Fragilariaceae</taxon>
        <taxon>Asterionella</taxon>
    </lineage>
</organism>
<feature type="transmembrane region" description="Helical" evidence="9">
    <location>
        <begin position="62"/>
        <end position="81"/>
    </location>
</feature>
<dbReference type="SUPFAM" id="SSF81452">
    <property type="entry name" value="Cytochrome c oxidase subunit III-like"/>
    <property type="match status" value="1"/>
</dbReference>
<dbReference type="GO" id="GO:0031090">
    <property type="term" value="C:organelle membrane"/>
    <property type="evidence" value="ECO:0007669"/>
    <property type="project" value="UniProtKB-ARBA"/>
</dbReference>
<comment type="function">
    <text evidence="8">Component of the cytochrome c oxidase, the last enzyme in the mitochondrial electron transport chain which drives oxidative phosphorylation. The respiratory chain contains 3 multisubunit complexes succinate dehydrogenase (complex II, CII), ubiquinol-cytochrome c oxidoreductase (cytochrome b-c1 complex, complex III, CIII) and cytochrome c oxidase (complex IV, CIV), that cooperate to transfer electrons derived from NADH and succinate to molecular oxygen, creating an electrochemical gradient over the inner membrane that drives transmembrane transport and the ATP synthase. Cytochrome c oxidase is the component of the respiratory chain that catalyzes the reduction of oxygen to water. Electrons originating from reduced cytochrome c in the intermembrane space (IMS) are transferred via the dinuclear copper A center (CU(A)) of subunit 2 and heme A of subunit 1 to the active site in subunit 1, a binuclear center (BNC) formed by heme A3 and copper B (CU(B)). The BNC reduces molecular oxygen to 2 water molecules using 4 electrons from cytochrome c in the IMS and 4 protons from the mitochondrial matrix.</text>
</comment>
<evidence type="ECO:0000256" key="2">
    <source>
        <dbReference type="ARBA" id="ARBA00010581"/>
    </source>
</evidence>
<name>A0A1J0RDD2_9STRA</name>
<dbReference type="GO" id="GO:0005739">
    <property type="term" value="C:mitochondrion"/>
    <property type="evidence" value="ECO:0007669"/>
    <property type="project" value="TreeGrafter"/>
</dbReference>
<keyword evidence="8 11" id="KW-0496">Mitochondrion</keyword>
<dbReference type="PROSITE" id="PS50253">
    <property type="entry name" value="COX3"/>
    <property type="match status" value="1"/>
</dbReference>
<dbReference type="PANTHER" id="PTHR11403:SF7">
    <property type="entry name" value="CYTOCHROME C OXIDASE SUBUNIT 3"/>
    <property type="match status" value="1"/>
</dbReference>
<evidence type="ECO:0000256" key="4">
    <source>
        <dbReference type="ARBA" id="ARBA00022692"/>
    </source>
</evidence>
<comment type="similarity">
    <text evidence="2 8">Belongs to the cytochrome c oxidase subunit 3 family.</text>
</comment>
<evidence type="ECO:0000256" key="9">
    <source>
        <dbReference type="SAM" id="Phobius"/>
    </source>
</evidence>
<dbReference type="GeneID" id="30510723"/>
<feature type="transmembrane region" description="Helical" evidence="9">
    <location>
        <begin position="263"/>
        <end position="283"/>
    </location>
</feature>
<sequence>MHILKKKNKILQSEPKNISFHYMKTRHSYHLVDPSPWPLVASLGAFMLTIGGVLYMHQFQGGYKLFLTGFFVILYVMFTWWRDIIREATFENQHSFAVQRGLRLGMILFIVSEIMFFFAFFWAFFHSSLSPVFNIGGVWPPKFIDPIQTFEIPLTNTCLLLTSGATVTWAHHSIVAREKKEAIEALILTILIASLFTEFQTIEYFVASFSINDSIYGSCFYLATGFHGFHVFVGTISLLIALIRIILNHFTNTHHFGFESAAWYWHFVDVVWLFLFLSIYWWGGII</sequence>
<dbReference type="PANTHER" id="PTHR11403">
    <property type="entry name" value="CYTOCHROME C OXIDASE SUBUNIT III"/>
    <property type="match status" value="1"/>
</dbReference>
<feature type="transmembrane region" description="Helical" evidence="9">
    <location>
        <begin position="102"/>
        <end position="125"/>
    </location>
</feature>
<evidence type="ECO:0000256" key="7">
    <source>
        <dbReference type="ARBA" id="ARBA00023136"/>
    </source>
</evidence>
<geneLocation type="mitochondrion" evidence="11"/>
<dbReference type="GO" id="GO:0045277">
    <property type="term" value="C:respiratory chain complex IV"/>
    <property type="evidence" value="ECO:0007669"/>
    <property type="project" value="UniProtKB-ARBA"/>
</dbReference>
<feature type="transmembrane region" description="Helical" evidence="9">
    <location>
        <begin position="36"/>
        <end position="56"/>
    </location>
</feature>
<evidence type="ECO:0000256" key="3">
    <source>
        <dbReference type="ARBA" id="ARBA00015944"/>
    </source>
</evidence>
<dbReference type="AlphaFoldDB" id="A0A1J0RDD2"/>
<keyword evidence="7 9" id="KW-0472">Membrane</keyword>
<dbReference type="RefSeq" id="YP_009326083.1">
    <property type="nucleotide sequence ID" value="NC_032029.1"/>
</dbReference>
<evidence type="ECO:0000259" key="10">
    <source>
        <dbReference type="PROSITE" id="PS50253"/>
    </source>
</evidence>
<keyword evidence="5" id="KW-1278">Translocase</keyword>
<dbReference type="Gene3D" id="1.10.287.70">
    <property type="match status" value="1"/>
</dbReference>
<dbReference type="InterPro" id="IPR000298">
    <property type="entry name" value="Cyt_c_oxidase-like_su3"/>
</dbReference>
<feature type="domain" description="Heme-copper oxidase subunit III family profile" evidence="10">
    <location>
        <begin position="25"/>
        <end position="284"/>
    </location>
</feature>
<dbReference type="InterPro" id="IPR033945">
    <property type="entry name" value="Cyt_c_oxase_su3_dom"/>
</dbReference>
<dbReference type="GO" id="GO:0004129">
    <property type="term" value="F:cytochrome-c oxidase activity"/>
    <property type="evidence" value="ECO:0007669"/>
    <property type="project" value="InterPro"/>
</dbReference>
<evidence type="ECO:0000313" key="11">
    <source>
        <dbReference type="EMBL" id="APD75844.1"/>
    </source>
</evidence>
<dbReference type="Pfam" id="PF00510">
    <property type="entry name" value="COX3"/>
    <property type="match status" value="1"/>
</dbReference>
<dbReference type="InterPro" id="IPR024791">
    <property type="entry name" value="Cyt_c/ubiquinol_Oxase_su3"/>
</dbReference>
<reference evidence="11" key="1">
    <citation type="submission" date="2016-10" db="EMBL/GenBank/DDBJ databases">
        <title>Complete mitochondrial genome of the freshwater diatom Asterionella formosa.</title>
        <authorList>
            <person name="Villain A."/>
            <person name="Kojadinovic M."/>
            <person name="Puppo C."/>
            <person name="Prioretti L."/>
            <person name="Hubert P."/>
            <person name="Zhang Y."/>
            <person name="Gregori G."/>
            <person name="Roulet A."/>
            <person name="Roques C."/>
            <person name="Claverie J.-M."/>
            <person name="Gontero B."/>
            <person name="Blanc G."/>
        </authorList>
    </citation>
    <scope>NUCLEOTIDE SEQUENCE</scope>
    <source>
        <strain evidence="11">BGM1</strain>
    </source>
</reference>
<feature type="transmembrane region" description="Helical" evidence="9">
    <location>
        <begin position="185"/>
        <end position="207"/>
    </location>
</feature>
<gene>
    <name evidence="11" type="primary">cox3</name>
    <name evidence="11" type="ORF">BGL49_047</name>
</gene>
<evidence type="ECO:0000256" key="6">
    <source>
        <dbReference type="ARBA" id="ARBA00022989"/>
    </source>
</evidence>
<dbReference type="FunFam" id="1.20.120.80:FF:000002">
    <property type="entry name" value="Cytochrome c oxidase subunit 3"/>
    <property type="match status" value="1"/>
</dbReference>
<keyword evidence="6 9" id="KW-1133">Transmembrane helix</keyword>
<dbReference type="FunFam" id="1.10.287.70:FF:000082">
    <property type="entry name" value="Cytochrome c oxidase subunit 3"/>
    <property type="match status" value="1"/>
</dbReference>
<dbReference type="EMBL" id="KY021079">
    <property type="protein sequence ID" value="APD75844.1"/>
    <property type="molecule type" value="Genomic_DNA"/>
</dbReference>
<dbReference type="InterPro" id="IPR035973">
    <property type="entry name" value="Cyt_c_oxidase_su3-like_sf"/>
</dbReference>
<evidence type="ECO:0000256" key="5">
    <source>
        <dbReference type="ARBA" id="ARBA00022967"/>
    </source>
</evidence>
<dbReference type="GO" id="GO:0031967">
    <property type="term" value="C:organelle envelope"/>
    <property type="evidence" value="ECO:0007669"/>
    <property type="project" value="UniProtKB-ARBA"/>
</dbReference>
<dbReference type="InterPro" id="IPR013833">
    <property type="entry name" value="Cyt_c_oxidase_su3_a-hlx"/>
</dbReference>
<dbReference type="CDD" id="cd01665">
    <property type="entry name" value="Cyt_c_Oxidase_III"/>
    <property type="match status" value="1"/>
</dbReference>
<keyword evidence="4 8" id="KW-0812">Transmembrane</keyword>
<dbReference type="Gene3D" id="1.20.120.80">
    <property type="entry name" value="Cytochrome c oxidase, subunit III, four-helix bundle"/>
    <property type="match status" value="1"/>
</dbReference>
<comment type="subcellular location">
    <subcellularLocation>
        <location evidence="1">Membrane</location>
        <topology evidence="1">Multi-pass membrane protein</topology>
    </subcellularLocation>
</comment>
<protein>
    <recommendedName>
        <fullName evidence="3 8">Cytochrome c oxidase subunit 3</fullName>
    </recommendedName>
</protein>
<evidence type="ECO:0000256" key="1">
    <source>
        <dbReference type="ARBA" id="ARBA00004141"/>
    </source>
</evidence>
<dbReference type="GO" id="GO:0006123">
    <property type="term" value="P:mitochondrial electron transport, cytochrome c to oxygen"/>
    <property type="evidence" value="ECO:0007669"/>
    <property type="project" value="UniProtKB-ARBA"/>
</dbReference>
<feature type="transmembrane region" description="Helical" evidence="9">
    <location>
        <begin position="219"/>
        <end position="243"/>
    </location>
</feature>
<proteinExistence type="inferred from homology"/>
<accession>A0A1J0RDD2</accession>
<evidence type="ECO:0000256" key="8">
    <source>
        <dbReference type="RuleBase" id="RU003375"/>
    </source>
</evidence>